<comment type="caution">
    <text evidence="2">The sequence shown here is derived from an EMBL/GenBank/DDBJ whole genome shotgun (WGS) entry which is preliminary data.</text>
</comment>
<keyword evidence="1" id="KW-1133">Transmembrane helix</keyword>
<sequence length="228" mass="25638">MTATSRASLVQRESLNSSCCSDDPALMPESSSKALHNFRHTGKAAKKYASVLSVTPRPLFWAGVINRTLPIEWNIIQHPVLDDVTGQPVFLGISRFPLPCIPALLHTHIIHPTSALKTIAQTLTAWNTVFYIAAGVKIVPFFIYLFFGSVDEQPWNRTHQEEADHTGKPLTMMSARCLMPEAARWEYGLVVTVCRQCQKYTIPLTARYKMYSGATYRKSKGRDRAVKR</sequence>
<dbReference type="Proteomes" id="UP001159363">
    <property type="component" value="Chromosome 5"/>
</dbReference>
<gene>
    <name evidence="2" type="ORF">PR048_018209</name>
</gene>
<feature type="transmembrane region" description="Helical" evidence="1">
    <location>
        <begin position="129"/>
        <end position="147"/>
    </location>
</feature>
<keyword evidence="1" id="KW-0812">Transmembrane</keyword>
<keyword evidence="1" id="KW-0472">Membrane</keyword>
<reference evidence="2 3" key="1">
    <citation type="submission" date="2023-02" db="EMBL/GenBank/DDBJ databases">
        <title>LHISI_Scaffold_Assembly.</title>
        <authorList>
            <person name="Stuart O.P."/>
            <person name="Cleave R."/>
            <person name="Magrath M.J.L."/>
            <person name="Mikheyev A.S."/>
        </authorList>
    </citation>
    <scope>NUCLEOTIDE SEQUENCE [LARGE SCALE GENOMIC DNA]</scope>
    <source>
        <strain evidence="2">Daus_M_001</strain>
        <tissue evidence="2">Leg muscle</tissue>
    </source>
</reference>
<organism evidence="2 3">
    <name type="scientific">Dryococelus australis</name>
    <dbReference type="NCBI Taxonomy" id="614101"/>
    <lineage>
        <taxon>Eukaryota</taxon>
        <taxon>Metazoa</taxon>
        <taxon>Ecdysozoa</taxon>
        <taxon>Arthropoda</taxon>
        <taxon>Hexapoda</taxon>
        <taxon>Insecta</taxon>
        <taxon>Pterygota</taxon>
        <taxon>Neoptera</taxon>
        <taxon>Polyneoptera</taxon>
        <taxon>Phasmatodea</taxon>
        <taxon>Verophasmatodea</taxon>
        <taxon>Anareolatae</taxon>
        <taxon>Phasmatidae</taxon>
        <taxon>Eurycanthinae</taxon>
        <taxon>Dryococelus</taxon>
    </lineage>
</organism>
<evidence type="ECO:0000313" key="3">
    <source>
        <dbReference type="Proteomes" id="UP001159363"/>
    </source>
</evidence>
<dbReference type="EMBL" id="JARBHB010000006">
    <property type="protein sequence ID" value="KAJ8881723.1"/>
    <property type="molecule type" value="Genomic_DNA"/>
</dbReference>
<name>A0ABQ9HCB5_9NEOP</name>
<keyword evidence="3" id="KW-1185">Reference proteome</keyword>
<accession>A0ABQ9HCB5</accession>
<proteinExistence type="predicted"/>
<evidence type="ECO:0000313" key="2">
    <source>
        <dbReference type="EMBL" id="KAJ8881723.1"/>
    </source>
</evidence>
<evidence type="ECO:0000256" key="1">
    <source>
        <dbReference type="SAM" id="Phobius"/>
    </source>
</evidence>
<protein>
    <submittedName>
        <fullName evidence="2">Uncharacterized protein</fullName>
    </submittedName>
</protein>